<reference evidence="2" key="1">
    <citation type="journal article" date="2020" name="mSystems">
        <title>Genome- and Community-Level Interaction Insights into Carbon Utilization and Element Cycling Functions of Hydrothermarchaeota in Hydrothermal Sediment.</title>
        <authorList>
            <person name="Zhou Z."/>
            <person name="Liu Y."/>
            <person name="Xu W."/>
            <person name="Pan J."/>
            <person name="Luo Z.H."/>
            <person name="Li M."/>
        </authorList>
    </citation>
    <scope>NUCLEOTIDE SEQUENCE [LARGE SCALE GENOMIC DNA]</scope>
    <source>
        <strain evidence="2">SpSt-1235</strain>
    </source>
</reference>
<protein>
    <recommendedName>
        <fullName evidence="3">Membrane or secreted protein</fullName>
    </recommendedName>
</protein>
<feature type="chain" id="PRO_5027870057" description="Membrane or secreted protein" evidence="1">
    <location>
        <begin position="19"/>
        <end position="244"/>
    </location>
</feature>
<dbReference type="Proteomes" id="UP000885753">
    <property type="component" value="Unassembled WGS sequence"/>
</dbReference>
<dbReference type="EMBL" id="DSEE01000026">
    <property type="protein sequence ID" value="HER39656.1"/>
    <property type="molecule type" value="Genomic_DNA"/>
</dbReference>
<organism evidence="2">
    <name type="scientific">Salinimicrobium catena</name>
    <dbReference type="NCBI Taxonomy" id="390640"/>
    <lineage>
        <taxon>Bacteria</taxon>
        <taxon>Pseudomonadati</taxon>
        <taxon>Bacteroidota</taxon>
        <taxon>Flavobacteriia</taxon>
        <taxon>Flavobacteriales</taxon>
        <taxon>Flavobacteriaceae</taxon>
        <taxon>Salinimicrobium</taxon>
    </lineage>
</organism>
<evidence type="ECO:0008006" key="3">
    <source>
        <dbReference type="Google" id="ProtNLM"/>
    </source>
</evidence>
<dbReference type="AlphaFoldDB" id="A0A7C2RLH6"/>
<sequence>MKALILILSVLFSVFAGAQDMEGAWILTHENGKEVTDREVIKIYQDGYFTFASKEVGTNKFLAAGGGEFYLDNGYIEVYDFNTQDSTLVGQEITFVGYHRYNGLVLEEMEGGVEKTWQRISTNKNDLSGNWVITGRQRNGELKQNTPGARRTIKILAGDRFQWAAFNSDTGEFFGTGGGTYTAEDGKYTENIEFFSRDDSRVGASLEFDYEVKDGEWHHRGKSSKGDPIYEVWSPYRQYFEKED</sequence>
<name>A0A7C2RLH6_9FLAO</name>
<proteinExistence type="predicted"/>
<evidence type="ECO:0000256" key="1">
    <source>
        <dbReference type="SAM" id="SignalP"/>
    </source>
</evidence>
<keyword evidence="1" id="KW-0732">Signal</keyword>
<comment type="caution">
    <text evidence="2">The sequence shown here is derived from an EMBL/GenBank/DDBJ whole genome shotgun (WGS) entry which is preliminary data.</text>
</comment>
<accession>A0A7C2RLH6</accession>
<evidence type="ECO:0000313" key="2">
    <source>
        <dbReference type="EMBL" id="HER39656.1"/>
    </source>
</evidence>
<gene>
    <name evidence="2" type="ORF">ENO10_00370</name>
</gene>
<feature type="signal peptide" evidence="1">
    <location>
        <begin position="1"/>
        <end position="18"/>
    </location>
</feature>
<dbReference type="Gene3D" id="2.40.128.490">
    <property type="entry name" value="Uncharacterised protein PF14869, DUF4488"/>
    <property type="match status" value="1"/>
</dbReference>